<reference evidence="8" key="1">
    <citation type="submission" date="2024-03" db="EMBL/GenBank/DDBJ databases">
        <title>WGS assembly of Saponaria officinalis var. Norfolk2.</title>
        <authorList>
            <person name="Jenkins J."/>
            <person name="Shu S."/>
            <person name="Grimwood J."/>
            <person name="Barry K."/>
            <person name="Goodstein D."/>
            <person name="Schmutz J."/>
            <person name="Leebens-Mack J."/>
            <person name="Osbourn A."/>
        </authorList>
    </citation>
    <scope>NUCLEOTIDE SEQUENCE [LARGE SCALE GENOMIC DNA]</scope>
    <source>
        <strain evidence="8">JIC</strain>
    </source>
</reference>
<keyword evidence="3" id="KW-0238">DNA-binding</keyword>
<dbReference type="Pfam" id="PF03106">
    <property type="entry name" value="WRKY"/>
    <property type="match status" value="1"/>
</dbReference>
<dbReference type="SMART" id="SM00774">
    <property type="entry name" value="WRKY"/>
    <property type="match status" value="1"/>
</dbReference>
<feature type="compositionally biased region" description="Basic and acidic residues" evidence="6">
    <location>
        <begin position="160"/>
        <end position="171"/>
    </location>
</feature>
<evidence type="ECO:0000256" key="2">
    <source>
        <dbReference type="ARBA" id="ARBA00023015"/>
    </source>
</evidence>
<dbReference type="Proteomes" id="UP001443914">
    <property type="component" value="Unassembled WGS sequence"/>
</dbReference>
<keyword evidence="9" id="KW-1185">Reference proteome</keyword>
<proteinExistence type="predicted"/>
<dbReference type="PANTHER" id="PTHR31221">
    <property type="entry name" value="WRKY TRANSCRIPTION FACTOR PROTEIN 1-RELATED"/>
    <property type="match status" value="1"/>
</dbReference>
<keyword evidence="5" id="KW-0539">Nucleus</keyword>
<comment type="caution">
    <text evidence="8">The sequence shown here is derived from an EMBL/GenBank/DDBJ whole genome shotgun (WGS) entry which is preliminary data.</text>
</comment>
<protein>
    <recommendedName>
        <fullName evidence="7">WRKY domain-containing protein</fullName>
    </recommendedName>
</protein>
<dbReference type="PROSITE" id="PS50811">
    <property type="entry name" value="WRKY"/>
    <property type="match status" value="1"/>
</dbReference>
<dbReference type="PANTHER" id="PTHR31221:SF350">
    <property type="entry name" value="WRKY TRANSCRIPTION FACTOR 48-RELATED"/>
    <property type="match status" value="1"/>
</dbReference>
<dbReference type="SUPFAM" id="SSF118290">
    <property type="entry name" value="WRKY DNA-binding domain"/>
    <property type="match status" value="1"/>
</dbReference>
<evidence type="ECO:0000313" key="9">
    <source>
        <dbReference type="Proteomes" id="UP001443914"/>
    </source>
</evidence>
<evidence type="ECO:0000256" key="6">
    <source>
        <dbReference type="SAM" id="MobiDB-lite"/>
    </source>
</evidence>
<dbReference type="GO" id="GO:0005634">
    <property type="term" value="C:nucleus"/>
    <property type="evidence" value="ECO:0007669"/>
    <property type="project" value="UniProtKB-SubCell"/>
</dbReference>
<dbReference type="InterPro" id="IPR036576">
    <property type="entry name" value="WRKY_dom_sf"/>
</dbReference>
<feature type="domain" description="WRKY" evidence="7">
    <location>
        <begin position="219"/>
        <end position="284"/>
    </location>
</feature>
<evidence type="ECO:0000256" key="1">
    <source>
        <dbReference type="ARBA" id="ARBA00004123"/>
    </source>
</evidence>
<evidence type="ECO:0000256" key="4">
    <source>
        <dbReference type="ARBA" id="ARBA00023163"/>
    </source>
</evidence>
<evidence type="ECO:0000313" key="8">
    <source>
        <dbReference type="EMBL" id="KAK9665094.1"/>
    </source>
</evidence>
<evidence type="ECO:0000256" key="5">
    <source>
        <dbReference type="ARBA" id="ARBA00023242"/>
    </source>
</evidence>
<dbReference type="Gene3D" id="2.20.25.80">
    <property type="entry name" value="WRKY domain"/>
    <property type="match status" value="1"/>
</dbReference>
<dbReference type="InterPro" id="IPR044810">
    <property type="entry name" value="WRKY_plant"/>
</dbReference>
<dbReference type="FunFam" id="2.20.25.80:FF:000003">
    <property type="entry name" value="WRKY transcription factor 57"/>
    <property type="match status" value="1"/>
</dbReference>
<comment type="subcellular location">
    <subcellularLocation>
        <location evidence="1">Nucleus</location>
    </subcellularLocation>
</comment>
<sequence length="425" mass="47132">MENPPKLSPNFHFLDFSNNNNINNINNNSNNFPIFPDNKNNNNNMNNNNKSIFQVAPHEEQQSCEMSGGFVDLLGFSSGFSDSFLFDVLPPPSFLSYDQNINHLDNHNHNHNRRDYDHYDRLQKHTVVDPCLTGESSEVVNTPTPTTPNSVSVSSSSSDAENRLRKCKELQSKVGDGDGDEVAGDSNLVEQDKSKKQLKPKKKNQKRPKEPRVAFKTKSEVDHLDDGYRWRKYGQKAVKNSPFPRSYYRCTTAGCGVKKRVERSCDDPSTVVTTYEAHHTHPCPVMTRGGLGFGMSGLIIPNPGPLVQCSTSPTTTSFGGGTGATLSSSSLFFPPPHQSFHNHHNIYQQPPSQFPSYFHNNPIPSSMNFTTTSIIGGATNPNSTSMISGTTSSLNRPVIRDDGLLQDIVPSQVRNDDQQQATKEV</sequence>
<evidence type="ECO:0000259" key="7">
    <source>
        <dbReference type="PROSITE" id="PS50811"/>
    </source>
</evidence>
<dbReference type="GO" id="GO:0003700">
    <property type="term" value="F:DNA-binding transcription factor activity"/>
    <property type="evidence" value="ECO:0007669"/>
    <property type="project" value="InterPro"/>
</dbReference>
<dbReference type="InterPro" id="IPR003657">
    <property type="entry name" value="WRKY_dom"/>
</dbReference>
<dbReference type="EMBL" id="JBDFQZ010000014">
    <property type="protein sequence ID" value="KAK9665094.1"/>
    <property type="molecule type" value="Genomic_DNA"/>
</dbReference>
<feature type="compositionally biased region" description="Low complexity" evidence="6">
    <location>
        <begin position="136"/>
        <end position="158"/>
    </location>
</feature>
<organism evidence="8 9">
    <name type="scientific">Saponaria officinalis</name>
    <name type="common">Common soapwort</name>
    <name type="synonym">Lychnis saponaria</name>
    <dbReference type="NCBI Taxonomy" id="3572"/>
    <lineage>
        <taxon>Eukaryota</taxon>
        <taxon>Viridiplantae</taxon>
        <taxon>Streptophyta</taxon>
        <taxon>Embryophyta</taxon>
        <taxon>Tracheophyta</taxon>
        <taxon>Spermatophyta</taxon>
        <taxon>Magnoliopsida</taxon>
        <taxon>eudicotyledons</taxon>
        <taxon>Gunneridae</taxon>
        <taxon>Pentapetalae</taxon>
        <taxon>Caryophyllales</taxon>
        <taxon>Caryophyllaceae</taxon>
        <taxon>Caryophylleae</taxon>
        <taxon>Saponaria</taxon>
    </lineage>
</organism>
<name>A0AAW1GVR8_SAPOF</name>
<accession>A0AAW1GVR8</accession>
<dbReference type="GO" id="GO:0043565">
    <property type="term" value="F:sequence-specific DNA binding"/>
    <property type="evidence" value="ECO:0007669"/>
    <property type="project" value="InterPro"/>
</dbReference>
<keyword evidence="2" id="KW-0805">Transcription regulation</keyword>
<keyword evidence="4" id="KW-0804">Transcription</keyword>
<feature type="region of interest" description="Disordered" evidence="6">
    <location>
        <begin position="133"/>
        <end position="215"/>
    </location>
</feature>
<feature type="compositionally biased region" description="Basic residues" evidence="6">
    <location>
        <begin position="196"/>
        <end position="206"/>
    </location>
</feature>
<evidence type="ECO:0000256" key="3">
    <source>
        <dbReference type="ARBA" id="ARBA00023125"/>
    </source>
</evidence>
<gene>
    <name evidence="8" type="ORF">RND81_14G089800</name>
</gene>
<dbReference type="AlphaFoldDB" id="A0AAW1GVR8"/>